<dbReference type="GO" id="GO:0004298">
    <property type="term" value="F:threonine-type endopeptidase activity"/>
    <property type="evidence" value="ECO:0007669"/>
    <property type="project" value="UniProtKB-KW"/>
</dbReference>
<dbReference type="GO" id="GO:0005634">
    <property type="term" value="C:nucleus"/>
    <property type="evidence" value="ECO:0007669"/>
    <property type="project" value="UniProtKB-SubCell"/>
</dbReference>
<comment type="function">
    <text evidence="9">Component of the proteasome, a multicatalytic proteinase complex which is characterized by its ability to cleave peptides with Arg, Phe, Tyr, Leu, and Glu adjacent to the leaving group at neutral or slightly basic pH. The proteasome has an ATP-dependent proteolytic activity.</text>
</comment>
<organism evidence="10 11">
    <name type="scientific">Streblomastix strix</name>
    <dbReference type="NCBI Taxonomy" id="222440"/>
    <lineage>
        <taxon>Eukaryota</taxon>
        <taxon>Metamonada</taxon>
        <taxon>Preaxostyla</taxon>
        <taxon>Oxymonadida</taxon>
        <taxon>Streblomastigidae</taxon>
        <taxon>Streblomastix</taxon>
    </lineage>
</organism>
<dbReference type="Pfam" id="PF00227">
    <property type="entry name" value="Proteasome"/>
    <property type="match status" value="1"/>
</dbReference>
<dbReference type="AlphaFoldDB" id="A0A5J4VLF3"/>
<evidence type="ECO:0000256" key="8">
    <source>
        <dbReference type="PIRSR" id="PIRSR600243-1"/>
    </source>
</evidence>
<evidence type="ECO:0000256" key="5">
    <source>
        <dbReference type="ARBA" id="ARBA00022801"/>
    </source>
</evidence>
<evidence type="ECO:0000256" key="4">
    <source>
        <dbReference type="ARBA" id="ARBA00022698"/>
    </source>
</evidence>
<dbReference type="InterPro" id="IPR029055">
    <property type="entry name" value="Ntn_hydrolases_N"/>
</dbReference>
<sequence>MQRGNKKTGTTIVGLKYKGGIILASDTRATAGSLVMDKECVKLHKITPNIYCAGAGTAADNDHVMRMVASQVRLLELNMNRTPRVDTICVRLKRHLFQYQGHVGAHVILGGVDFLGSHLYSVSNYGNASSEDFVVNGSGSYAAMSVFEAKFRDGLEEEEAAQIATEAIRAGIINDEGSGFYVNLVIIRKKPLAPYGEVEERYHVERPAPRQEKIEGLFTIKKGTTEVMREIVLELATKRETITKDQPHNTPIEPVGILP</sequence>
<evidence type="ECO:0000313" key="11">
    <source>
        <dbReference type="Proteomes" id="UP000324800"/>
    </source>
</evidence>
<feature type="active site" description="Nucleophile" evidence="8">
    <location>
        <position position="10"/>
    </location>
</feature>
<comment type="subcellular location">
    <subcellularLocation>
        <location evidence="9">Cytoplasm</location>
    </subcellularLocation>
    <subcellularLocation>
        <location evidence="9">Nucleus</location>
    </subcellularLocation>
</comment>
<gene>
    <name evidence="10" type="ORF">EZS28_021188</name>
</gene>
<comment type="catalytic activity">
    <reaction evidence="1">
        <text>Cleavage of peptide bonds with very broad specificity.</text>
        <dbReference type="EC" id="3.4.25.1"/>
    </reaction>
</comment>
<dbReference type="OrthoDB" id="429533at2759"/>
<dbReference type="PANTHER" id="PTHR32194:SF4">
    <property type="entry name" value="PROTEASOME SUBUNIT BETA TYPE-7"/>
    <property type="match status" value="1"/>
</dbReference>
<dbReference type="InterPro" id="IPR016050">
    <property type="entry name" value="Proteasome_bsu_CS"/>
</dbReference>
<dbReference type="PROSITE" id="PS00854">
    <property type="entry name" value="PROTEASOME_BETA_1"/>
    <property type="match status" value="1"/>
</dbReference>
<evidence type="ECO:0000313" key="10">
    <source>
        <dbReference type="EMBL" id="KAA6383286.1"/>
    </source>
</evidence>
<keyword evidence="7 9" id="KW-0539">Nucleus</keyword>
<keyword evidence="6 9" id="KW-0647">Proteasome</keyword>
<evidence type="ECO:0000256" key="6">
    <source>
        <dbReference type="ARBA" id="ARBA00022942"/>
    </source>
</evidence>
<dbReference type="EMBL" id="SNRW01006331">
    <property type="protein sequence ID" value="KAA6383286.1"/>
    <property type="molecule type" value="Genomic_DNA"/>
</dbReference>
<proteinExistence type="inferred from homology"/>
<evidence type="ECO:0000256" key="9">
    <source>
        <dbReference type="RuleBase" id="RU004203"/>
    </source>
</evidence>
<protein>
    <recommendedName>
        <fullName evidence="9">Proteasome subunit beta</fullName>
    </recommendedName>
</protein>
<dbReference type="GO" id="GO:0005839">
    <property type="term" value="C:proteasome core complex"/>
    <property type="evidence" value="ECO:0007669"/>
    <property type="project" value="InterPro"/>
</dbReference>
<keyword evidence="3" id="KW-0645">Protease</keyword>
<comment type="caution">
    <text evidence="10">The sequence shown here is derived from an EMBL/GenBank/DDBJ whole genome shotgun (WGS) entry which is preliminary data.</text>
</comment>
<dbReference type="InterPro" id="IPR023333">
    <property type="entry name" value="Proteasome_suB-type"/>
</dbReference>
<name>A0A5J4VLF3_9EUKA</name>
<keyword evidence="5" id="KW-0378">Hydrolase</keyword>
<dbReference type="InterPro" id="IPR000243">
    <property type="entry name" value="Pept_T1A_subB"/>
</dbReference>
<evidence type="ECO:0000256" key="3">
    <source>
        <dbReference type="ARBA" id="ARBA00022670"/>
    </source>
</evidence>
<dbReference type="Proteomes" id="UP000324800">
    <property type="component" value="Unassembled WGS sequence"/>
</dbReference>
<evidence type="ECO:0000256" key="2">
    <source>
        <dbReference type="ARBA" id="ARBA00022490"/>
    </source>
</evidence>
<dbReference type="PANTHER" id="PTHR32194">
    <property type="entry name" value="METALLOPROTEASE TLDD"/>
    <property type="match status" value="1"/>
</dbReference>
<evidence type="ECO:0000256" key="7">
    <source>
        <dbReference type="ARBA" id="ARBA00023242"/>
    </source>
</evidence>
<dbReference type="PROSITE" id="PS51476">
    <property type="entry name" value="PROTEASOME_BETA_2"/>
    <property type="match status" value="1"/>
</dbReference>
<dbReference type="SUPFAM" id="SSF56235">
    <property type="entry name" value="N-terminal nucleophile aminohydrolases (Ntn hydrolases)"/>
    <property type="match status" value="1"/>
</dbReference>
<accession>A0A5J4VLF3</accession>
<dbReference type="InterPro" id="IPR001353">
    <property type="entry name" value="Proteasome_sua/b"/>
</dbReference>
<dbReference type="GO" id="GO:0051603">
    <property type="term" value="P:proteolysis involved in protein catabolic process"/>
    <property type="evidence" value="ECO:0007669"/>
    <property type="project" value="InterPro"/>
</dbReference>
<reference evidence="10 11" key="1">
    <citation type="submission" date="2019-03" db="EMBL/GenBank/DDBJ databases">
        <title>Single cell metagenomics reveals metabolic interactions within the superorganism composed of flagellate Streblomastix strix and complex community of Bacteroidetes bacteria on its surface.</title>
        <authorList>
            <person name="Treitli S.C."/>
            <person name="Kolisko M."/>
            <person name="Husnik F."/>
            <person name="Keeling P."/>
            <person name="Hampl V."/>
        </authorList>
    </citation>
    <scope>NUCLEOTIDE SEQUENCE [LARGE SCALE GENOMIC DNA]</scope>
    <source>
        <strain evidence="10">ST1C</strain>
    </source>
</reference>
<dbReference type="Gene3D" id="3.60.20.10">
    <property type="entry name" value="Glutamine Phosphoribosylpyrophosphate, subunit 1, domain 1"/>
    <property type="match status" value="1"/>
</dbReference>
<evidence type="ECO:0000256" key="1">
    <source>
        <dbReference type="ARBA" id="ARBA00001198"/>
    </source>
</evidence>
<dbReference type="GO" id="GO:0005737">
    <property type="term" value="C:cytoplasm"/>
    <property type="evidence" value="ECO:0007669"/>
    <property type="project" value="UniProtKB-SubCell"/>
</dbReference>
<comment type="subunit">
    <text evidence="9">Component of the proteasome complex.</text>
</comment>
<keyword evidence="2 9" id="KW-0963">Cytoplasm</keyword>
<comment type="similarity">
    <text evidence="9">Belongs to the peptidase T1B family.</text>
</comment>
<keyword evidence="4" id="KW-0888">Threonine protease</keyword>
<dbReference type="PRINTS" id="PR00141">
    <property type="entry name" value="PROTEASOME"/>
</dbReference>